<dbReference type="GO" id="GO:0008614">
    <property type="term" value="P:pyridoxine metabolic process"/>
    <property type="evidence" value="ECO:0007669"/>
    <property type="project" value="TreeGrafter"/>
</dbReference>
<evidence type="ECO:0000256" key="8">
    <source>
        <dbReference type="ARBA" id="ARBA00054599"/>
    </source>
</evidence>
<evidence type="ECO:0000313" key="13">
    <source>
        <dbReference type="Proteomes" id="UP000535182"/>
    </source>
</evidence>
<dbReference type="FunFam" id="3.40.50.880:FF:000010">
    <property type="entry name" value="uncharacterized protein LOC100176842 isoform X2"/>
    <property type="match status" value="1"/>
</dbReference>
<proteinExistence type="inferred from homology"/>
<comment type="caution">
    <text evidence="12">The sequence shown here is derived from an EMBL/GenBank/DDBJ whole genome shotgun (WGS) entry which is preliminary data.</text>
</comment>
<evidence type="ECO:0000256" key="5">
    <source>
        <dbReference type="ARBA" id="ARBA00023239"/>
    </source>
</evidence>
<evidence type="ECO:0000256" key="1">
    <source>
        <dbReference type="ARBA" id="ARBA00008345"/>
    </source>
</evidence>
<dbReference type="InterPro" id="IPR021196">
    <property type="entry name" value="PdxT/SNO_CS"/>
</dbReference>
<protein>
    <submittedName>
        <fullName evidence="12">5'-phosphate synthase pdxT subunit</fullName>
        <ecNumber evidence="12">4.3.3.6</ecNumber>
    </submittedName>
</protein>
<gene>
    <name evidence="12" type="ORF">HDF14_004622</name>
</gene>
<dbReference type="Proteomes" id="UP000535182">
    <property type="component" value="Unassembled WGS sequence"/>
</dbReference>
<dbReference type="Pfam" id="PF01174">
    <property type="entry name" value="SNO"/>
    <property type="match status" value="1"/>
</dbReference>
<feature type="binding site" evidence="11">
    <location>
        <begin position="62"/>
        <end position="64"/>
    </location>
    <ligand>
        <name>L-glutamine</name>
        <dbReference type="ChEBI" id="CHEBI:58359"/>
    </ligand>
</feature>
<accession>A0A9X0U6E2</accession>
<reference evidence="12 13" key="1">
    <citation type="submission" date="2020-08" db="EMBL/GenBank/DDBJ databases">
        <title>Genomic Encyclopedia of Type Strains, Phase IV (KMG-V): Genome sequencing to study the core and pangenomes of soil and plant-associated prokaryotes.</title>
        <authorList>
            <person name="Whitman W."/>
        </authorList>
    </citation>
    <scope>NUCLEOTIDE SEQUENCE [LARGE SCALE GENOMIC DNA]</scope>
    <source>
        <strain evidence="12 13">X5P2</strain>
    </source>
</reference>
<keyword evidence="2" id="KW-0378">Hydrolase</keyword>
<dbReference type="PROSITE" id="PS01236">
    <property type="entry name" value="PDXT_SNO_1"/>
    <property type="match status" value="1"/>
</dbReference>
<keyword evidence="5 12" id="KW-0456">Lyase</keyword>
<keyword evidence="3" id="KW-0663">Pyridoxal phosphate</keyword>
<dbReference type="GO" id="GO:0005829">
    <property type="term" value="C:cytosol"/>
    <property type="evidence" value="ECO:0007669"/>
    <property type="project" value="TreeGrafter"/>
</dbReference>
<dbReference type="PIRSF" id="PIRSF005639">
    <property type="entry name" value="Glut_amidoT_SNO"/>
    <property type="match status" value="1"/>
</dbReference>
<dbReference type="NCBIfam" id="TIGR03800">
    <property type="entry name" value="PLP_synth_Pdx2"/>
    <property type="match status" value="1"/>
</dbReference>
<feature type="active site" description="Charge relay system" evidence="10">
    <location>
        <position position="186"/>
    </location>
</feature>
<keyword evidence="13" id="KW-1185">Reference proteome</keyword>
<comment type="function">
    <text evidence="8">Catalyzes the hydrolysis of glutamine to glutamate and ammonia as part of the biosynthesis of pyridoxal 5'-phosphate. The resulting ammonia molecule is channeled to the active site of PdxS.</text>
</comment>
<dbReference type="Gene3D" id="3.40.50.880">
    <property type="match status" value="1"/>
</dbReference>
<evidence type="ECO:0000256" key="2">
    <source>
        <dbReference type="ARBA" id="ARBA00022801"/>
    </source>
</evidence>
<dbReference type="RefSeq" id="WP_183980859.1">
    <property type="nucleotide sequence ID" value="NZ_JACHEB010000012.1"/>
</dbReference>
<name>A0A9X0U6E2_9BACT</name>
<evidence type="ECO:0000256" key="3">
    <source>
        <dbReference type="ARBA" id="ARBA00022898"/>
    </source>
</evidence>
<sequence length="214" mass="23080">MTNNRTASSSATVGILALQGAYEAHAKTLAALDVTTRLIRTPDQLFTLEGTPSVDGLIIPGGESTTMLKFLERNGFLESLSSLVRTLPTFGTCAGAILLANDVQNPPQISLSALDITIERNAYGRQIDSSILTAPTKLPGAPLEMVFIRAPRITRTGPEVETLATRDEFPVLVRQGHLLAATFHPELGHDLRVHQLFLDLIASHRVHSHATVDS</sequence>
<dbReference type="InterPro" id="IPR029062">
    <property type="entry name" value="Class_I_gatase-like"/>
</dbReference>
<evidence type="ECO:0000256" key="11">
    <source>
        <dbReference type="PIRSR" id="PIRSR005639-2"/>
    </source>
</evidence>
<evidence type="ECO:0000256" key="10">
    <source>
        <dbReference type="PIRSR" id="PIRSR005639-1"/>
    </source>
</evidence>
<feature type="binding site" evidence="11">
    <location>
        <begin position="148"/>
        <end position="149"/>
    </location>
    <ligand>
        <name>L-glutamine</name>
        <dbReference type="ChEBI" id="CHEBI:58359"/>
    </ligand>
</feature>
<comment type="similarity">
    <text evidence="1">Belongs to the glutaminase PdxT/SNO family.</text>
</comment>
<evidence type="ECO:0000256" key="7">
    <source>
        <dbReference type="ARBA" id="ARBA00049534"/>
    </source>
</evidence>
<feature type="binding site" evidence="11">
    <location>
        <position position="120"/>
    </location>
    <ligand>
        <name>L-glutamine</name>
        <dbReference type="ChEBI" id="CHEBI:58359"/>
    </ligand>
</feature>
<feature type="active site" description="Nucleophile" evidence="10">
    <location>
        <position position="93"/>
    </location>
</feature>
<dbReference type="EC" id="4.3.3.6" evidence="12"/>
<dbReference type="AlphaFoldDB" id="A0A9X0U6E2"/>
<comment type="catalytic activity">
    <reaction evidence="6">
        <text>aldehydo-D-ribose 5-phosphate + D-glyceraldehyde 3-phosphate + L-glutamine = pyridoxal 5'-phosphate + L-glutamate + phosphate + 3 H2O + H(+)</text>
        <dbReference type="Rhea" id="RHEA:31507"/>
        <dbReference type="ChEBI" id="CHEBI:15377"/>
        <dbReference type="ChEBI" id="CHEBI:15378"/>
        <dbReference type="ChEBI" id="CHEBI:29985"/>
        <dbReference type="ChEBI" id="CHEBI:43474"/>
        <dbReference type="ChEBI" id="CHEBI:58273"/>
        <dbReference type="ChEBI" id="CHEBI:58359"/>
        <dbReference type="ChEBI" id="CHEBI:59776"/>
        <dbReference type="ChEBI" id="CHEBI:597326"/>
        <dbReference type="EC" id="4.3.3.6"/>
    </reaction>
</comment>
<evidence type="ECO:0000256" key="6">
    <source>
        <dbReference type="ARBA" id="ARBA00047992"/>
    </source>
</evidence>
<dbReference type="PANTHER" id="PTHR31559:SF0">
    <property type="entry name" value="PYRIDOXAL 5'-PHOSPHATE SYNTHASE SUBUNIT SNO1-RELATED"/>
    <property type="match status" value="1"/>
</dbReference>
<dbReference type="SUPFAM" id="SSF52317">
    <property type="entry name" value="Class I glutamine amidotransferase-like"/>
    <property type="match status" value="1"/>
</dbReference>
<evidence type="ECO:0000256" key="9">
    <source>
        <dbReference type="ARBA" id="ARBA00064749"/>
    </source>
</evidence>
<dbReference type="GO" id="GO:0042823">
    <property type="term" value="P:pyridoxal phosphate biosynthetic process"/>
    <property type="evidence" value="ECO:0007669"/>
    <property type="project" value="InterPro"/>
</dbReference>
<dbReference type="GO" id="GO:0004359">
    <property type="term" value="F:glutaminase activity"/>
    <property type="evidence" value="ECO:0007669"/>
    <property type="project" value="UniProtKB-EC"/>
</dbReference>
<comment type="subunit">
    <text evidence="9">In the presence of PdxS, forms a dodecamer of heterodimers. Only shows activity in the heterodimer.</text>
</comment>
<dbReference type="GO" id="GO:0036381">
    <property type="term" value="F:pyridoxal 5'-phosphate synthase (glutamine hydrolysing) activity"/>
    <property type="evidence" value="ECO:0007669"/>
    <property type="project" value="UniProtKB-EC"/>
</dbReference>
<keyword evidence="4" id="KW-0315">Glutamine amidotransferase</keyword>
<dbReference type="CDD" id="cd01749">
    <property type="entry name" value="GATase1_PB"/>
    <property type="match status" value="1"/>
</dbReference>
<evidence type="ECO:0000313" key="12">
    <source>
        <dbReference type="EMBL" id="MBB5330985.1"/>
    </source>
</evidence>
<dbReference type="EMBL" id="JACHEB010000012">
    <property type="protein sequence ID" value="MBB5330985.1"/>
    <property type="molecule type" value="Genomic_DNA"/>
</dbReference>
<dbReference type="PROSITE" id="PS51273">
    <property type="entry name" value="GATASE_TYPE_1"/>
    <property type="match status" value="1"/>
</dbReference>
<evidence type="ECO:0000256" key="4">
    <source>
        <dbReference type="ARBA" id="ARBA00022962"/>
    </source>
</evidence>
<comment type="catalytic activity">
    <reaction evidence="7">
        <text>L-glutamine + H2O = L-glutamate + NH4(+)</text>
        <dbReference type="Rhea" id="RHEA:15889"/>
        <dbReference type="ChEBI" id="CHEBI:15377"/>
        <dbReference type="ChEBI" id="CHEBI:28938"/>
        <dbReference type="ChEBI" id="CHEBI:29985"/>
        <dbReference type="ChEBI" id="CHEBI:58359"/>
        <dbReference type="EC" id="3.5.1.2"/>
    </reaction>
</comment>
<dbReference type="GO" id="GO:1903600">
    <property type="term" value="C:glutaminase complex"/>
    <property type="evidence" value="ECO:0007669"/>
    <property type="project" value="TreeGrafter"/>
</dbReference>
<dbReference type="PROSITE" id="PS51130">
    <property type="entry name" value="PDXT_SNO_2"/>
    <property type="match status" value="1"/>
</dbReference>
<dbReference type="InterPro" id="IPR002161">
    <property type="entry name" value="PdxT/SNO"/>
</dbReference>
<dbReference type="PANTHER" id="PTHR31559">
    <property type="entry name" value="PYRIDOXAL 5'-PHOSPHATE SYNTHASE SUBUNIT SNO"/>
    <property type="match status" value="1"/>
</dbReference>
<organism evidence="12 13">
    <name type="scientific">Tunturiibacter gelidiferens</name>
    <dbReference type="NCBI Taxonomy" id="3069689"/>
    <lineage>
        <taxon>Bacteria</taxon>
        <taxon>Pseudomonadati</taxon>
        <taxon>Acidobacteriota</taxon>
        <taxon>Terriglobia</taxon>
        <taxon>Terriglobales</taxon>
        <taxon>Acidobacteriaceae</taxon>
        <taxon>Tunturiibacter</taxon>
    </lineage>
</organism>
<feature type="active site" description="Charge relay system" evidence="10">
    <location>
        <position position="184"/>
    </location>
</feature>